<dbReference type="Pfam" id="PF25954">
    <property type="entry name" value="Beta-barrel_RND_2"/>
    <property type="match status" value="1"/>
</dbReference>
<accession>A0A1G9JII0</accession>
<dbReference type="InterPro" id="IPR058792">
    <property type="entry name" value="Beta-barrel_RND_2"/>
</dbReference>
<keyword evidence="5" id="KW-1185">Reference proteome</keyword>
<organism evidence="4 5">
    <name type="scientific">Kriegella aquimaris</name>
    <dbReference type="NCBI Taxonomy" id="192904"/>
    <lineage>
        <taxon>Bacteria</taxon>
        <taxon>Pseudomonadati</taxon>
        <taxon>Bacteroidota</taxon>
        <taxon>Flavobacteriia</taxon>
        <taxon>Flavobacteriales</taxon>
        <taxon>Flavobacteriaceae</taxon>
        <taxon>Kriegella</taxon>
    </lineage>
</organism>
<dbReference type="Proteomes" id="UP000199440">
    <property type="component" value="Unassembled WGS sequence"/>
</dbReference>
<evidence type="ECO:0000256" key="2">
    <source>
        <dbReference type="SAM" id="Coils"/>
    </source>
</evidence>
<dbReference type="PANTHER" id="PTHR30469">
    <property type="entry name" value="MULTIDRUG RESISTANCE PROTEIN MDTA"/>
    <property type="match status" value="1"/>
</dbReference>
<evidence type="ECO:0000259" key="3">
    <source>
        <dbReference type="Pfam" id="PF25954"/>
    </source>
</evidence>
<protein>
    <submittedName>
        <fullName evidence="4">RND family efflux transporter, MFP subunit</fullName>
    </submittedName>
</protein>
<evidence type="ECO:0000313" key="5">
    <source>
        <dbReference type="Proteomes" id="UP000199440"/>
    </source>
</evidence>
<feature type="domain" description="CusB-like beta-barrel" evidence="3">
    <location>
        <begin position="236"/>
        <end position="302"/>
    </location>
</feature>
<dbReference type="EMBL" id="FNGV01000001">
    <property type="protein sequence ID" value="SDL37410.1"/>
    <property type="molecule type" value="Genomic_DNA"/>
</dbReference>
<evidence type="ECO:0000313" key="4">
    <source>
        <dbReference type="EMBL" id="SDL37410.1"/>
    </source>
</evidence>
<dbReference type="GO" id="GO:0015562">
    <property type="term" value="F:efflux transmembrane transporter activity"/>
    <property type="evidence" value="ECO:0007669"/>
    <property type="project" value="TreeGrafter"/>
</dbReference>
<comment type="similarity">
    <text evidence="1">Belongs to the membrane fusion protein (MFP) (TC 8.A.1) family.</text>
</comment>
<dbReference type="Gene3D" id="2.40.30.170">
    <property type="match status" value="1"/>
</dbReference>
<gene>
    <name evidence="4" type="ORF">SAMN04488514_101573</name>
</gene>
<dbReference type="InterPro" id="IPR006143">
    <property type="entry name" value="RND_pump_MFP"/>
</dbReference>
<dbReference type="STRING" id="192904.SAMN04488514_101573"/>
<dbReference type="NCBIfam" id="TIGR01730">
    <property type="entry name" value="RND_mfp"/>
    <property type="match status" value="1"/>
</dbReference>
<evidence type="ECO:0000256" key="1">
    <source>
        <dbReference type="ARBA" id="ARBA00009477"/>
    </source>
</evidence>
<sequence length="361" mass="40651">MVQRIVVIFSIVLFFSCGSKKDGITPKKTTLVESVYASALVQPDSLYEVYSSVAGILDTQFVNEGDTVTKGQQLFQIFNKMPDLNRENAKLSLQQAKEDYSGNAAVLAGLQKELQTAQLKFQNDSVNFMRQQRLWEQKIGSQAEFEAKKLNYEASANTLEQLKNQYLRTQSDLQNRVRQADNNYRSAIVNTKDFTLTSKINGRVYAVYRNEGEIITAQQPLASVGSSDVFIVDLLVDEVDIVKLEIGQKVLITLDAYTDTLFEGKVAKIYPKKDERTQTFKVEAVFERAPKVLYPGLAGEANIIISEKENTLTIPLEYLTEDNQVETDDGLREVITGKRNIDEVEIISGIDATTKIYRPEQ</sequence>
<dbReference type="GO" id="GO:1990281">
    <property type="term" value="C:efflux pump complex"/>
    <property type="evidence" value="ECO:0007669"/>
    <property type="project" value="TreeGrafter"/>
</dbReference>
<dbReference type="OrthoDB" id="869610at2"/>
<dbReference type="AlphaFoldDB" id="A0A1G9JII0"/>
<keyword evidence="2" id="KW-0175">Coiled coil</keyword>
<dbReference type="Gene3D" id="2.40.50.100">
    <property type="match status" value="1"/>
</dbReference>
<dbReference type="PROSITE" id="PS51257">
    <property type="entry name" value="PROKAR_LIPOPROTEIN"/>
    <property type="match status" value="1"/>
</dbReference>
<dbReference type="RefSeq" id="WP_089885052.1">
    <property type="nucleotide sequence ID" value="NZ_FNGV01000001.1"/>
</dbReference>
<reference evidence="4 5" key="1">
    <citation type="submission" date="2016-10" db="EMBL/GenBank/DDBJ databases">
        <authorList>
            <person name="de Groot N.N."/>
        </authorList>
    </citation>
    <scope>NUCLEOTIDE SEQUENCE [LARGE SCALE GENOMIC DNA]</scope>
    <source>
        <strain evidence="4 5">DSM 19886</strain>
    </source>
</reference>
<proteinExistence type="inferred from homology"/>
<dbReference type="SUPFAM" id="SSF111369">
    <property type="entry name" value="HlyD-like secretion proteins"/>
    <property type="match status" value="1"/>
</dbReference>
<name>A0A1G9JII0_9FLAO</name>
<feature type="coiled-coil region" evidence="2">
    <location>
        <begin position="145"/>
        <end position="183"/>
    </location>
</feature>
<dbReference type="PANTHER" id="PTHR30469:SF33">
    <property type="entry name" value="SLR1207 PROTEIN"/>
    <property type="match status" value="1"/>
</dbReference>